<organism evidence="1 2">
    <name type="scientific">Prevotella amnii DNF00058</name>
    <dbReference type="NCBI Taxonomy" id="1401066"/>
    <lineage>
        <taxon>Bacteria</taxon>
        <taxon>Pseudomonadati</taxon>
        <taxon>Bacteroidota</taxon>
        <taxon>Bacteroidia</taxon>
        <taxon>Bacteroidales</taxon>
        <taxon>Prevotellaceae</taxon>
        <taxon>Prevotella</taxon>
    </lineage>
</organism>
<dbReference type="AlphaFoldDB" id="A0A096B270"/>
<comment type="caution">
    <text evidence="1">The sequence shown here is derived from an EMBL/GenBank/DDBJ whole genome shotgun (WGS) entry which is preliminary data.</text>
</comment>
<keyword evidence="1" id="KW-0808">Transferase</keyword>
<dbReference type="GO" id="GO:0008483">
    <property type="term" value="F:transaminase activity"/>
    <property type="evidence" value="ECO:0007669"/>
    <property type="project" value="UniProtKB-KW"/>
</dbReference>
<dbReference type="Proteomes" id="UP000029614">
    <property type="component" value="Unassembled WGS sequence"/>
</dbReference>
<gene>
    <name evidence="1" type="ORF">HMPREF9302_00775</name>
</gene>
<dbReference type="EMBL" id="JRNU01000001">
    <property type="protein sequence ID" value="KGF53453.1"/>
    <property type="molecule type" value="Genomic_DNA"/>
</dbReference>
<evidence type="ECO:0000313" key="1">
    <source>
        <dbReference type="EMBL" id="KGF53453.1"/>
    </source>
</evidence>
<name>A0A096B270_9BACT</name>
<accession>A0A096B270</accession>
<proteinExistence type="predicted"/>
<keyword evidence="1" id="KW-0032">Aminotransferase</keyword>
<sequence length="62" mass="7488">MFIDKDGWGNYSIQELTDKELKLLRAALQAYVQCKFGHVDKTDRLRIWKFDREFNSIIKHEK</sequence>
<evidence type="ECO:0000313" key="2">
    <source>
        <dbReference type="Proteomes" id="UP000029614"/>
    </source>
</evidence>
<dbReference type="OrthoDB" id="1074354at2"/>
<keyword evidence="2" id="KW-1185">Reference proteome</keyword>
<reference evidence="1 2" key="1">
    <citation type="submission" date="2014-07" db="EMBL/GenBank/DDBJ databases">
        <authorList>
            <person name="McCorrison J."/>
            <person name="Sanka R."/>
            <person name="Torralba M."/>
            <person name="Gillis M."/>
            <person name="Haft D.H."/>
            <person name="Methe B."/>
            <person name="Sutton G."/>
            <person name="Nelson K.E."/>
        </authorList>
    </citation>
    <scope>NUCLEOTIDE SEQUENCE [LARGE SCALE GENOMIC DNA]</scope>
    <source>
        <strain evidence="1 2">DNF00058</strain>
    </source>
</reference>
<protein>
    <submittedName>
        <fullName evidence="1">Ornithine aminotransferase</fullName>
    </submittedName>
</protein>